<name>A0A383F7V2_9ZZZZ</name>
<dbReference type="EMBL" id="UINC01231783">
    <property type="protein sequence ID" value="SVE64468.1"/>
    <property type="molecule type" value="Genomic_DNA"/>
</dbReference>
<dbReference type="PRINTS" id="PR00102">
    <property type="entry name" value="OTCASE"/>
</dbReference>
<organism evidence="4">
    <name type="scientific">marine metagenome</name>
    <dbReference type="NCBI Taxonomy" id="408172"/>
    <lineage>
        <taxon>unclassified sequences</taxon>
        <taxon>metagenomes</taxon>
        <taxon>ecological metagenomes</taxon>
    </lineage>
</organism>
<dbReference type="GO" id="GO:0042450">
    <property type="term" value="P:L-arginine biosynthetic process via ornithine"/>
    <property type="evidence" value="ECO:0007669"/>
    <property type="project" value="TreeGrafter"/>
</dbReference>
<dbReference type="PANTHER" id="PTHR45753:SF3">
    <property type="entry name" value="ORNITHINE TRANSCARBAMYLASE, MITOCHONDRIAL"/>
    <property type="match status" value="1"/>
</dbReference>
<evidence type="ECO:0000313" key="4">
    <source>
        <dbReference type="EMBL" id="SVE64468.1"/>
    </source>
</evidence>
<feature type="domain" description="Aspartate/ornithine carbamoyltransferase Asp/Orn-binding" evidence="2">
    <location>
        <begin position="53"/>
        <end position="203"/>
    </location>
</feature>
<dbReference type="PRINTS" id="PR00100">
    <property type="entry name" value="AOTCASE"/>
</dbReference>
<evidence type="ECO:0000259" key="2">
    <source>
        <dbReference type="Pfam" id="PF00185"/>
    </source>
</evidence>
<protein>
    <recommendedName>
        <fullName evidence="5">Aspartate/ornithine carbamoyltransferase Asp/Orn-binding domain-containing protein</fullName>
    </recommendedName>
</protein>
<keyword evidence="1" id="KW-0808">Transferase</keyword>
<feature type="domain" description="Aspartate/ornithine carbamoyltransferase carbamoyl-P binding" evidence="3">
    <location>
        <begin position="1"/>
        <end position="46"/>
    </location>
</feature>
<dbReference type="FunFam" id="3.40.50.1370:FF:000008">
    <property type="entry name" value="Ornithine carbamoyltransferase"/>
    <property type="match status" value="1"/>
</dbReference>
<sequence>DIVMMRTTKHEHFLEFSKHLDIPIINGLTNLSHPCQIMSDIMTFEELKGSITNKKIAWLGDGNNVVYSLIEAAAQFDFQLAIACPKKLEPNKKIVKWAKDKKANILITKDPKEAVEDASAVITDKWISMAEVGVNKKKKKKLLKPYQVNKKIMKLSQPDSLFMHCLPASRGEEVTTEVMDSKQSAVWLEALNRMHVQKSIIQFCLNLL</sequence>
<accession>A0A383F7V2</accession>
<proteinExistence type="predicted"/>
<dbReference type="InterPro" id="IPR036901">
    <property type="entry name" value="Asp/Orn_carbamoylTrfase_sf"/>
</dbReference>
<dbReference type="Pfam" id="PF00185">
    <property type="entry name" value="OTCace"/>
    <property type="match status" value="1"/>
</dbReference>
<dbReference type="GO" id="GO:0004585">
    <property type="term" value="F:ornithine carbamoyltransferase activity"/>
    <property type="evidence" value="ECO:0007669"/>
    <property type="project" value="UniProtKB-ARBA"/>
</dbReference>
<evidence type="ECO:0000256" key="1">
    <source>
        <dbReference type="ARBA" id="ARBA00022679"/>
    </source>
</evidence>
<gene>
    <name evidence="4" type="ORF">METZ01_LOCUS517322</name>
</gene>
<dbReference type="Gene3D" id="3.40.50.1370">
    <property type="entry name" value="Aspartate/ornithine carbamoyltransferase"/>
    <property type="match status" value="2"/>
</dbReference>
<dbReference type="InterPro" id="IPR006132">
    <property type="entry name" value="Asp/Orn_carbamoyltranf_P-bd"/>
</dbReference>
<dbReference type="InterPro" id="IPR006131">
    <property type="entry name" value="Asp_carbamoyltransf_Asp/Orn-bd"/>
</dbReference>
<dbReference type="Pfam" id="PF02729">
    <property type="entry name" value="OTCace_N"/>
    <property type="match status" value="1"/>
</dbReference>
<evidence type="ECO:0008006" key="5">
    <source>
        <dbReference type="Google" id="ProtNLM"/>
    </source>
</evidence>
<dbReference type="AlphaFoldDB" id="A0A383F7V2"/>
<dbReference type="InterPro" id="IPR002292">
    <property type="entry name" value="Orn/put_carbamltrans"/>
</dbReference>
<dbReference type="PANTHER" id="PTHR45753">
    <property type="entry name" value="ORNITHINE CARBAMOYLTRANSFERASE, MITOCHONDRIAL"/>
    <property type="match status" value="1"/>
</dbReference>
<dbReference type="SUPFAM" id="SSF53671">
    <property type="entry name" value="Aspartate/ornithine carbamoyltransferase"/>
    <property type="match status" value="1"/>
</dbReference>
<dbReference type="GO" id="GO:0016597">
    <property type="term" value="F:amino acid binding"/>
    <property type="evidence" value="ECO:0007669"/>
    <property type="project" value="InterPro"/>
</dbReference>
<reference evidence="4" key="1">
    <citation type="submission" date="2018-05" db="EMBL/GenBank/DDBJ databases">
        <authorList>
            <person name="Lanie J.A."/>
            <person name="Ng W.-L."/>
            <person name="Kazmierczak K.M."/>
            <person name="Andrzejewski T.M."/>
            <person name="Davidsen T.M."/>
            <person name="Wayne K.J."/>
            <person name="Tettelin H."/>
            <person name="Glass J.I."/>
            <person name="Rusch D."/>
            <person name="Podicherti R."/>
            <person name="Tsui H.-C.T."/>
            <person name="Winkler M.E."/>
        </authorList>
    </citation>
    <scope>NUCLEOTIDE SEQUENCE</scope>
</reference>
<feature type="non-terminal residue" evidence="4">
    <location>
        <position position="1"/>
    </location>
</feature>
<evidence type="ECO:0000259" key="3">
    <source>
        <dbReference type="Pfam" id="PF02729"/>
    </source>
</evidence>
<dbReference type="InterPro" id="IPR006130">
    <property type="entry name" value="Asp/Orn_carbamoylTrfase"/>
</dbReference>
<dbReference type="GO" id="GO:0019240">
    <property type="term" value="P:citrulline biosynthetic process"/>
    <property type="evidence" value="ECO:0007669"/>
    <property type="project" value="TreeGrafter"/>
</dbReference>